<protein>
    <recommendedName>
        <fullName evidence="3">Coenzyme A biosynthesis bifunctional protein CoaBC</fullName>
    </recommendedName>
    <alternativeName>
        <fullName evidence="3">DNA/pantothenate metabolism flavoprotein</fullName>
    </alternativeName>
    <alternativeName>
        <fullName evidence="3">Phosphopantothenoylcysteine synthetase/decarboxylase</fullName>
        <shortName evidence="3">PPCS-PPCDC</shortName>
    </alternativeName>
    <domain>
        <recommendedName>
            <fullName evidence="3">Phosphopantothenoylcysteine decarboxylase</fullName>
            <shortName evidence="3">PPC decarboxylase</shortName>
            <shortName evidence="3">PPC-DC</shortName>
            <ecNumber evidence="3">4.1.1.36</ecNumber>
        </recommendedName>
        <alternativeName>
            <fullName evidence="3">CoaC</fullName>
        </alternativeName>
    </domain>
    <domain>
        <recommendedName>
            <fullName evidence="3">Phosphopantothenate--cysteine ligase</fullName>
            <ecNumber evidence="3">6.3.2.5</ecNumber>
        </recommendedName>
        <alternativeName>
            <fullName evidence="3">CoaB</fullName>
        </alternativeName>
        <alternativeName>
            <fullName evidence="3">Phosphopantothenoylcysteine synthetase</fullName>
            <shortName evidence="3">PPC synthetase</shortName>
            <shortName evidence="3">PPC-S</shortName>
        </alternativeName>
    </domain>
</protein>
<accession>A0A0H3A3F6</accession>
<dbReference type="GO" id="GO:0004632">
    <property type="term" value="F:phosphopantothenate--cysteine ligase activity"/>
    <property type="evidence" value="ECO:0007669"/>
    <property type="project" value="UniProtKB-UniRule"/>
</dbReference>
<evidence type="ECO:0000259" key="5">
    <source>
        <dbReference type="Pfam" id="PF02441"/>
    </source>
</evidence>
<dbReference type="KEGG" id="dvl:Dvul_0041"/>
<dbReference type="InterPro" id="IPR035929">
    <property type="entry name" value="CoaB-like_sf"/>
</dbReference>
<dbReference type="GO" id="GO:0010181">
    <property type="term" value="F:FMN binding"/>
    <property type="evidence" value="ECO:0007669"/>
    <property type="project" value="UniProtKB-UniRule"/>
</dbReference>
<dbReference type="UniPathway" id="UPA00241">
    <property type="reaction ID" value="UER00353"/>
</dbReference>
<dbReference type="Gene3D" id="3.40.50.1950">
    <property type="entry name" value="Flavin prenyltransferase-like"/>
    <property type="match status" value="1"/>
</dbReference>
<feature type="binding site" evidence="3">
    <location>
        <position position="284"/>
    </location>
    <ligand>
        <name>CTP</name>
        <dbReference type="ChEBI" id="CHEBI:37563"/>
    </ligand>
</feature>
<keyword evidence="1 3" id="KW-0210">Decarboxylase</keyword>
<feature type="binding site" evidence="3">
    <location>
        <position position="345"/>
    </location>
    <ligand>
        <name>CTP</name>
        <dbReference type="ChEBI" id="CHEBI:37563"/>
    </ligand>
</feature>
<evidence type="ECO:0000256" key="4">
    <source>
        <dbReference type="RuleBase" id="RU364078"/>
    </source>
</evidence>
<feature type="region of interest" description="Phosphopantothenoylcysteine decarboxylase" evidence="3">
    <location>
        <begin position="1"/>
        <end position="195"/>
    </location>
</feature>
<sequence length="404" mass="43115">MDAHLAFTFAKGRRLHLGVCGSVAAYRAPDLVRQWQDAGLSVGVTLTEAAKRFITPLTFEALGAAPVYGDIFDGGDGPFGHLEPGQCCHAFVIAPASAATLARLASGMADDMLACQALAFDGPLVVAPAMNPRMWAHPATRANIETLRQRGVMVVEPGCGRTACMEEGQGRLADLRAIHLAALRALAPQEMSGTRVMVTLGPTREKWDGVRYWTNPSSGVMGASLAMAAWLRGARVDAVCGPGAPWLPSDIVRHDVGSADEMFEVAHDLWPDVDTGIFTAAVADFKPVPYGAEKFKKADAADGFDIRFAPNRDIIATLGALRRPGQRVVGFAAETSNLIEAMRGKLKRKNADMIVGNLVGSSDAGFGAATNRVRILDATGRDEELPLLSKPDVAWSILEWLRSL</sequence>
<comment type="pathway">
    <text evidence="3 4">Cofactor biosynthesis; coenzyme A biosynthesis; CoA from (R)-pantothenate: step 2/5.</text>
</comment>
<dbReference type="AlphaFoldDB" id="A0A0H3A3F6"/>
<organism evidence="7 8">
    <name type="scientific">Nitratidesulfovibrio vulgaris (strain DP4)</name>
    <name type="common">Desulfovibrio vulgaris</name>
    <dbReference type="NCBI Taxonomy" id="391774"/>
    <lineage>
        <taxon>Bacteria</taxon>
        <taxon>Pseudomonadati</taxon>
        <taxon>Thermodesulfobacteriota</taxon>
        <taxon>Desulfovibrionia</taxon>
        <taxon>Desulfovibrionales</taxon>
        <taxon>Desulfovibrionaceae</taxon>
        <taxon>Nitratidesulfovibrio</taxon>
    </lineage>
</organism>
<dbReference type="RefSeq" id="WP_011791344.1">
    <property type="nucleotide sequence ID" value="NC_008751.1"/>
</dbReference>
<feature type="domain" description="Flavoprotein" evidence="5">
    <location>
        <begin position="14"/>
        <end position="160"/>
    </location>
</feature>
<keyword evidence="3 4" id="KW-0285">Flavoprotein</keyword>
<keyword evidence="3" id="KW-0511">Multifunctional enzyme</keyword>
<comment type="function">
    <text evidence="4">Catalyzes two steps in the biosynthesis of coenzyme A. In the first step cysteine is conjugated to 4'-phosphopantothenate to form 4-phosphopantothenoylcysteine, in the latter compound is decarboxylated to form 4'-phosphopantotheine.</text>
</comment>
<comment type="catalytic activity">
    <reaction evidence="3 4">
        <text>N-[(R)-4-phosphopantothenoyl]-L-cysteine + H(+) = (R)-4'-phosphopantetheine + CO2</text>
        <dbReference type="Rhea" id="RHEA:16793"/>
        <dbReference type="ChEBI" id="CHEBI:15378"/>
        <dbReference type="ChEBI" id="CHEBI:16526"/>
        <dbReference type="ChEBI" id="CHEBI:59458"/>
        <dbReference type="ChEBI" id="CHEBI:61723"/>
        <dbReference type="EC" id="4.1.1.36"/>
    </reaction>
</comment>
<dbReference type="SUPFAM" id="SSF102645">
    <property type="entry name" value="CoaB-like"/>
    <property type="match status" value="1"/>
</dbReference>
<comment type="function">
    <text evidence="3">Catalyzes two sequential steps in the biosynthesis of coenzyme A. In the first step cysteine is conjugated to 4'-phosphopantothenate to form 4-phosphopantothenoylcysteine. In the second step the latter compound is decarboxylated to form 4'-phosphopantotheine.</text>
</comment>
<dbReference type="GO" id="GO:0046872">
    <property type="term" value="F:metal ion binding"/>
    <property type="evidence" value="ECO:0007669"/>
    <property type="project" value="UniProtKB-KW"/>
</dbReference>
<comment type="similarity">
    <text evidence="3 4">In the C-terminal section; belongs to the PPC synthetase family.</text>
</comment>
<keyword evidence="2 3" id="KW-0456">Lyase</keyword>
<keyword evidence="3" id="KW-0460">Magnesium</keyword>
<comment type="cofactor">
    <cofactor evidence="3">
        <name>Mg(2+)</name>
        <dbReference type="ChEBI" id="CHEBI:18420"/>
    </cofactor>
</comment>
<feature type="active site" description="Proton donor" evidence="3">
    <location>
        <position position="164"/>
    </location>
</feature>
<evidence type="ECO:0000313" key="7">
    <source>
        <dbReference type="EMBL" id="ABM27065.1"/>
    </source>
</evidence>
<dbReference type="Pfam" id="PF02441">
    <property type="entry name" value="Flavoprotein"/>
    <property type="match status" value="1"/>
</dbReference>
<reference evidence="8" key="1">
    <citation type="journal article" date="2009" name="Environ. Microbiol.">
        <title>Contribution of mobile genetic elements to Desulfovibrio vulgaris genome plasticity.</title>
        <authorList>
            <person name="Walker C.B."/>
            <person name="Stolyar S."/>
            <person name="Chivian D."/>
            <person name="Pinel N."/>
            <person name="Gabster J.A."/>
            <person name="Dehal P.S."/>
            <person name="He Z."/>
            <person name="Yang Z.K."/>
            <person name="Yen H.C."/>
            <person name="Zhou J."/>
            <person name="Wall J.D."/>
            <person name="Hazen T.C."/>
            <person name="Arkin A.P."/>
            <person name="Stahl D.A."/>
        </authorList>
    </citation>
    <scope>NUCLEOTIDE SEQUENCE [LARGE SCALE GENOMIC DNA]</scope>
    <source>
        <strain evidence="8">DP4</strain>
    </source>
</reference>
<dbReference type="HAMAP" id="MF_02225">
    <property type="entry name" value="CoaBC"/>
    <property type="match status" value="1"/>
</dbReference>
<feature type="region of interest" description="Phosphopantothenate--cysteine ligase" evidence="3">
    <location>
        <begin position="196"/>
        <end position="404"/>
    </location>
</feature>
<evidence type="ECO:0000256" key="1">
    <source>
        <dbReference type="ARBA" id="ARBA00022793"/>
    </source>
</evidence>
<evidence type="ECO:0000313" key="8">
    <source>
        <dbReference type="Proteomes" id="UP000009173"/>
    </source>
</evidence>
<keyword evidence="3 4" id="KW-0436">Ligase</keyword>
<feature type="binding site" evidence="3">
    <location>
        <position position="294"/>
    </location>
    <ligand>
        <name>CTP</name>
        <dbReference type="ChEBI" id="CHEBI:37563"/>
    </ligand>
</feature>
<name>A0A0H3A3F6_NITV4</name>
<comment type="pathway">
    <text evidence="3 4">Cofactor biosynthesis; coenzyme A biosynthesis; CoA from (R)-pantothenate: step 3/5.</text>
</comment>
<comment type="cofactor">
    <cofactor evidence="3">
        <name>FMN</name>
        <dbReference type="ChEBI" id="CHEBI:58210"/>
    </cofactor>
    <text evidence="3">Binds 1 FMN per subunit.</text>
</comment>
<dbReference type="PANTHER" id="PTHR14359">
    <property type="entry name" value="HOMO-OLIGOMERIC FLAVIN CONTAINING CYS DECARBOXYLASE FAMILY"/>
    <property type="match status" value="1"/>
</dbReference>
<dbReference type="GO" id="GO:0004633">
    <property type="term" value="F:phosphopantothenoylcysteine decarboxylase activity"/>
    <property type="evidence" value="ECO:0007669"/>
    <property type="project" value="UniProtKB-UniRule"/>
</dbReference>
<feature type="domain" description="DNA/pantothenate metabolism flavoprotein C-terminal" evidence="6">
    <location>
        <begin position="191"/>
        <end position="402"/>
    </location>
</feature>
<comment type="catalytic activity">
    <reaction evidence="3 4">
        <text>(R)-4'-phosphopantothenate + L-cysteine + CTP = N-[(R)-4-phosphopantothenoyl]-L-cysteine + CMP + diphosphate + H(+)</text>
        <dbReference type="Rhea" id="RHEA:19397"/>
        <dbReference type="ChEBI" id="CHEBI:10986"/>
        <dbReference type="ChEBI" id="CHEBI:15378"/>
        <dbReference type="ChEBI" id="CHEBI:33019"/>
        <dbReference type="ChEBI" id="CHEBI:35235"/>
        <dbReference type="ChEBI" id="CHEBI:37563"/>
        <dbReference type="ChEBI" id="CHEBI:59458"/>
        <dbReference type="ChEBI" id="CHEBI:60377"/>
        <dbReference type="EC" id="6.3.2.5"/>
    </reaction>
</comment>
<dbReference type="GO" id="GO:0015937">
    <property type="term" value="P:coenzyme A biosynthetic process"/>
    <property type="evidence" value="ECO:0007669"/>
    <property type="project" value="UniProtKB-UniRule"/>
</dbReference>
<evidence type="ECO:0000259" key="6">
    <source>
        <dbReference type="Pfam" id="PF04127"/>
    </source>
</evidence>
<dbReference type="Gene3D" id="3.40.50.10300">
    <property type="entry name" value="CoaB-like"/>
    <property type="match status" value="1"/>
</dbReference>
<evidence type="ECO:0000256" key="2">
    <source>
        <dbReference type="ARBA" id="ARBA00023239"/>
    </source>
</evidence>
<dbReference type="EC" id="6.3.2.5" evidence="3"/>
<comment type="caution">
    <text evidence="3">Lacks conserved residue(s) required for the propagation of feature annotation.</text>
</comment>
<dbReference type="InterPro" id="IPR003382">
    <property type="entry name" value="Flavoprotein"/>
</dbReference>
<dbReference type="GO" id="GO:0015941">
    <property type="term" value="P:pantothenate catabolic process"/>
    <property type="evidence" value="ECO:0007669"/>
    <property type="project" value="InterPro"/>
</dbReference>
<dbReference type="EMBL" id="CP000527">
    <property type="protein sequence ID" value="ABM27065.1"/>
    <property type="molecule type" value="Genomic_DNA"/>
</dbReference>
<dbReference type="NCBIfam" id="TIGR00521">
    <property type="entry name" value="coaBC_dfp"/>
    <property type="match status" value="1"/>
</dbReference>
<comment type="similarity">
    <text evidence="3 4">In the N-terminal section; belongs to the HFCD (homo-oligomeric flavin containing Cys decarboxylase) superfamily.</text>
</comment>
<keyword evidence="3 4" id="KW-0288">FMN</keyword>
<dbReference type="PANTHER" id="PTHR14359:SF6">
    <property type="entry name" value="PHOSPHOPANTOTHENOYLCYSTEINE DECARBOXYLASE"/>
    <property type="match status" value="1"/>
</dbReference>
<dbReference type="GO" id="GO:0071513">
    <property type="term" value="C:phosphopantothenoylcysteine decarboxylase complex"/>
    <property type="evidence" value="ECO:0007669"/>
    <property type="project" value="TreeGrafter"/>
</dbReference>
<feature type="binding site" evidence="3">
    <location>
        <position position="331"/>
    </location>
    <ligand>
        <name>CTP</name>
        <dbReference type="ChEBI" id="CHEBI:37563"/>
    </ligand>
</feature>
<keyword evidence="3" id="KW-0479">Metal-binding</keyword>
<dbReference type="HOGENOM" id="CLU_033319_0_1_7"/>
<dbReference type="InterPro" id="IPR036551">
    <property type="entry name" value="Flavin_trans-like"/>
</dbReference>
<evidence type="ECO:0000256" key="3">
    <source>
        <dbReference type="HAMAP-Rule" id="MF_02225"/>
    </source>
</evidence>
<feature type="binding site" evidence="3">
    <location>
        <position position="349"/>
    </location>
    <ligand>
        <name>CTP</name>
        <dbReference type="ChEBI" id="CHEBI:37563"/>
    </ligand>
</feature>
<dbReference type="Proteomes" id="UP000009173">
    <property type="component" value="Chromosome"/>
</dbReference>
<dbReference type="SUPFAM" id="SSF52507">
    <property type="entry name" value="Homo-oligomeric flavin-containing Cys decarboxylases, HFCD"/>
    <property type="match status" value="1"/>
</dbReference>
<dbReference type="InterPro" id="IPR007085">
    <property type="entry name" value="DNA/pantothenate-metab_flavo_C"/>
</dbReference>
<dbReference type="InterPro" id="IPR005252">
    <property type="entry name" value="CoaBC"/>
</dbReference>
<gene>
    <name evidence="3" type="primary">coaBC</name>
    <name evidence="7" type="ordered locus">Dvul_0041</name>
</gene>
<dbReference type="EC" id="4.1.1.36" evidence="3"/>
<proteinExistence type="inferred from homology"/>
<dbReference type="Pfam" id="PF04127">
    <property type="entry name" value="DFP"/>
    <property type="match status" value="1"/>
</dbReference>